<name>W9SGF6_9ROSA</name>
<dbReference type="Proteomes" id="UP000030645">
    <property type="component" value="Unassembled WGS sequence"/>
</dbReference>
<keyword evidence="2" id="KW-1185">Reference proteome</keyword>
<proteinExistence type="predicted"/>
<protein>
    <submittedName>
        <fullName evidence="1">Uncharacterized protein</fullName>
    </submittedName>
</protein>
<organism evidence="1 2">
    <name type="scientific">Morus notabilis</name>
    <dbReference type="NCBI Taxonomy" id="981085"/>
    <lineage>
        <taxon>Eukaryota</taxon>
        <taxon>Viridiplantae</taxon>
        <taxon>Streptophyta</taxon>
        <taxon>Embryophyta</taxon>
        <taxon>Tracheophyta</taxon>
        <taxon>Spermatophyta</taxon>
        <taxon>Magnoliopsida</taxon>
        <taxon>eudicotyledons</taxon>
        <taxon>Gunneridae</taxon>
        <taxon>Pentapetalae</taxon>
        <taxon>rosids</taxon>
        <taxon>fabids</taxon>
        <taxon>Rosales</taxon>
        <taxon>Moraceae</taxon>
        <taxon>Moreae</taxon>
        <taxon>Morus</taxon>
    </lineage>
</organism>
<dbReference type="AlphaFoldDB" id="W9SGF6"/>
<dbReference type="EMBL" id="KE346153">
    <property type="protein sequence ID" value="EXC27692.1"/>
    <property type="molecule type" value="Genomic_DNA"/>
</dbReference>
<evidence type="ECO:0000313" key="2">
    <source>
        <dbReference type="Proteomes" id="UP000030645"/>
    </source>
</evidence>
<evidence type="ECO:0000313" key="1">
    <source>
        <dbReference type="EMBL" id="EXC27692.1"/>
    </source>
</evidence>
<sequence length="129" mass="13842">MVGGAIEQLIDILLGKVDKAIWKSALRTSDICLRSGRMTRTHVDKAIGGVLGAQMQNLEVLQVVFMIKEDLKLDILSFVLTGSALHHRRDCGFPRGGVADVEGGCGEAFSVGIDDKLRVGLVPLIILSS</sequence>
<accession>W9SGF6</accession>
<reference evidence="2" key="1">
    <citation type="submission" date="2013-01" db="EMBL/GenBank/DDBJ databases">
        <title>Draft Genome Sequence of a Mulberry Tree, Morus notabilis C.K. Schneid.</title>
        <authorList>
            <person name="He N."/>
            <person name="Zhao S."/>
        </authorList>
    </citation>
    <scope>NUCLEOTIDE SEQUENCE</scope>
</reference>
<gene>
    <name evidence="1" type="ORF">L484_009716</name>
</gene>